<dbReference type="OrthoDB" id="6773538at2759"/>
<reference evidence="2" key="1">
    <citation type="submission" date="2019-08" db="EMBL/GenBank/DDBJ databases">
        <title>The genome of the North American firefly Photinus pyralis.</title>
        <authorList>
            <consortium name="Photinus pyralis genome working group"/>
            <person name="Fallon T.R."/>
            <person name="Sander Lower S.E."/>
            <person name="Weng J.-K."/>
        </authorList>
    </citation>
    <scope>NUCLEOTIDE SEQUENCE</scope>
    <source>
        <strain evidence="2">TRF0915ILg1</strain>
        <tissue evidence="2">Whole body</tissue>
    </source>
</reference>
<accession>A0A8K0C8N3</accession>
<sequence>MIEQEYKKYEEEQQCGLRTGRSCTDIVFCLRQIIEKKLERNRTTHLVFIDLQKAYDNIPIEKLWKALQNTNINYTLVKAVQNLYNDMKSTAKIGNKTSELILANNETIGRCEEHKISRNIF</sequence>
<feature type="domain" description="Reverse transcriptase" evidence="1">
    <location>
        <begin position="9"/>
        <end position="89"/>
    </location>
</feature>
<dbReference type="Proteomes" id="UP000801492">
    <property type="component" value="Unassembled WGS sequence"/>
</dbReference>
<name>A0A8K0C8N3_IGNLU</name>
<proteinExistence type="predicted"/>
<dbReference type="AlphaFoldDB" id="A0A8K0C8N3"/>
<dbReference type="EMBL" id="VTPC01091030">
    <property type="protein sequence ID" value="KAF2880083.1"/>
    <property type="molecule type" value="Genomic_DNA"/>
</dbReference>
<dbReference type="Pfam" id="PF00078">
    <property type="entry name" value="RVT_1"/>
    <property type="match status" value="1"/>
</dbReference>
<comment type="caution">
    <text evidence="2">The sequence shown here is derived from an EMBL/GenBank/DDBJ whole genome shotgun (WGS) entry which is preliminary data.</text>
</comment>
<evidence type="ECO:0000313" key="3">
    <source>
        <dbReference type="Proteomes" id="UP000801492"/>
    </source>
</evidence>
<keyword evidence="3" id="KW-1185">Reference proteome</keyword>
<gene>
    <name evidence="2" type="ORF">ILUMI_26095</name>
</gene>
<organism evidence="2 3">
    <name type="scientific">Ignelater luminosus</name>
    <name type="common">Cucubano</name>
    <name type="synonym">Pyrophorus luminosus</name>
    <dbReference type="NCBI Taxonomy" id="2038154"/>
    <lineage>
        <taxon>Eukaryota</taxon>
        <taxon>Metazoa</taxon>
        <taxon>Ecdysozoa</taxon>
        <taxon>Arthropoda</taxon>
        <taxon>Hexapoda</taxon>
        <taxon>Insecta</taxon>
        <taxon>Pterygota</taxon>
        <taxon>Neoptera</taxon>
        <taxon>Endopterygota</taxon>
        <taxon>Coleoptera</taxon>
        <taxon>Polyphaga</taxon>
        <taxon>Elateriformia</taxon>
        <taxon>Elateroidea</taxon>
        <taxon>Elateridae</taxon>
        <taxon>Agrypninae</taxon>
        <taxon>Pyrophorini</taxon>
        <taxon>Ignelater</taxon>
    </lineage>
</organism>
<dbReference type="PANTHER" id="PTHR47027:SF20">
    <property type="entry name" value="REVERSE TRANSCRIPTASE-LIKE PROTEIN WITH RNA-DIRECTED DNA POLYMERASE DOMAIN"/>
    <property type="match status" value="1"/>
</dbReference>
<evidence type="ECO:0000259" key="1">
    <source>
        <dbReference type="Pfam" id="PF00078"/>
    </source>
</evidence>
<protein>
    <recommendedName>
        <fullName evidence="1">Reverse transcriptase domain-containing protein</fullName>
    </recommendedName>
</protein>
<dbReference type="PANTHER" id="PTHR47027">
    <property type="entry name" value="REVERSE TRANSCRIPTASE DOMAIN-CONTAINING PROTEIN"/>
    <property type="match status" value="1"/>
</dbReference>
<evidence type="ECO:0000313" key="2">
    <source>
        <dbReference type="EMBL" id="KAF2880083.1"/>
    </source>
</evidence>
<dbReference type="InterPro" id="IPR000477">
    <property type="entry name" value="RT_dom"/>
</dbReference>